<dbReference type="Proteomes" id="UP001190926">
    <property type="component" value="Unassembled WGS sequence"/>
</dbReference>
<protein>
    <recommendedName>
        <fullName evidence="4">Transmembrane protein</fullName>
    </recommendedName>
</protein>
<dbReference type="PANTHER" id="PTHR34125">
    <property type="entry name" value="OS01G0762900 PROTEIN"/>
    <property type="match status" value="1"/>
</dbReference>
<evidence type="ECO:0000313" key="3">
    <source>
        <dbReference type="Proteomes" id="UP001190926"/>
    </source>
</evidence>
<dbReference type="AlphaFoldDB" id="A0AAD4IXA2"/>
<gene>
    <name evidence="2" type="ORF">C2S53_003580</name>
</gene>
<dbReference type="PANTHER" id="PTHR34125:SF2">
    <property type="entry name" value="TRANSMEMBRANE PROTEIN"/>
    <property type="match status" value="1"/>
</dbReference>
<keyword evidence="1" id="KW-1133">Transmembrane helix</keyword>
<organism evidence="2 3">
    <name type="scientific">Perilla frutescens var. hirtella</name>
    <name type="common">Perilla citriodora</name>
    <name type="synonym">Perilla setoyensis</name>
    <dbReference type="NCBI Taxonomy" id="608512"/>
    <lineage>
        <taxon>Eukaryota</taxon>
        <taxon>Viridiplantae</taxon>
        <taxon>Streptophyta</taxon>
        <taxon>Embryophyta</taxon>
        <taxon>Tracheophyta</taxon>
        <taxon>Spermatophyta</taxon>
        <taxon>Magnoliopsida</taxon>
        <taxon>eudicotyledons</taxon>
        <taxon>Gunneridae</taxon>
        <taxon>Pentapetalae</taxon>
        <taxon>asterids</taxon>
        <taxon>lamiids</taxon>
        <taxon>Lamiales</taxon>
        <taxon>Lamiaceae</taxon>
        <taxon>Nepetoideae</taxon>
        <taxon>Elsholtzieae</taxon>
        <taxon>Perilla</taxon>
    </lineage>
</organism>
<name>A0AAD4IXA2_PERFH</name>
<accession>A0AAD4IXA2</accession>
<feature type="transmembrane region" description="Helical" evidence="1">
    <location>
        <begin position="40"/>
        <end position="59"/>
    </location>
</feature>
<evidence type="ECO:0000256" key="1">
    <source>
        <dbReference type="SAM" id="Phobius"/>
    </source>
</evidence>
<keyword evidence="1" id="KW-0812">Transmembrane</keyword>
<feature type="transmembrane region" description="Helical" evidence="1">
    <location>
        <begin position="12"/>
        <end position="34"/>
    </location>
</feature>
<comment type="caution">
    <text evidence="2">The sequence shown here is derived from an EMBL/GenBank/DDBJ whole genome shotgun (WGS) entry which is preliminary data.</text>
</comment>
<dbReference type="EMBL" id="SDAM02001188">
    <property type="protein sequence ID" value="KAH6822753.1"/>
    <property type="molecule type" value="Genomic_DNA"/>
</dbReference>
<evidence type="ECO:0008006" key="4">
    <source>
        <dbReference type="Google" id="ProtNLM"/>
    </source>
</evidence>
<proteinExistence type="predicted"/>
<reference evidence="2 3" key="1">
    <citation type="journal article" date="2021" name="Nat. Commun.">
        <title>Incipient diploidization of the medicinal plant Perilla within 10,000 years.</title>
        <authorList>
            <person name="Zhang Y."/>
            <person name="Shen Q."/>
            <person name="Leng L."/>
            <person name="Zhang D."/>
            <person name="Chen S."/>
            <person name="Shi Y."/>
            <person name="Ning Z."/>
            <person name="Chen S."/>
        </authorList>
    </citation>
    <scope>NUCLEOTIDE SEQUENCE [LARGE SCALE GENOMIC DNA]</scope>
    <source>
        <strain evidence="3">cv. PC099</strain>
    </source>
</reference>
<keyword evidence="3" id="KW-1185">Reference proteome</keyword>
<keyword evidence="1" id="KW-0472">Membrane</keyword>
<sequence length="101" mass="11257">MEIQEKLLRFKFHILSAVGFGVAILFVCYVAPSFLNILKYFWPLLVSTALFLVAIVVFGRISPPAAEVPGEKVGEGLLDYVASQPEHIHLFEEERESVGAH</sequence>
<evidence type="ECO:0000313" key="2">
    <source>
        <dbReference type="EMBL" id="KAH6822753.1"/>
    </source>
</evidence>